<sequence>MDVQCGAAAVQVSTFSGSGTAGYTDGASSVAAFYNPVGVAADSAGNLYVADAFNSLVRKIALDGEVTTFAGSATSGFADGVGTAAEFNHLHSLALDSSGNLYVSDTDNNRIRKITSDGVVTTFAGSGTIGSVDGSGIAAEFNKPYGVAFDSAGILYVADTYNSLIRKITPDGVVTTFAGSGTAGYSDGTGTAATFNHPRRLAFDSADNLYVADTD</sequence>
<feature type="repeat" description="NHL" evidence="2">
    <location>
        <begin position="82"/>
        <end position="117"/>
    </location>
</feature>
<evidence type="ECO:0000256" key="1">
    <source>
        <dbReference type="ARBA" id="ARBA00022737"/>
    </source>
</evidence>
<dbReference type="PROSITE" id="PS51125">
    <property type="entry name" value="NHL"/>
    <property type="match status" value="1"/>
</dbReference>
<dbReference type="AlphaFoldDB" id="A0A0F5JT31"/>
<comment type="caution">
    <text evidence="3">The sequence shown here is derived from an EMBL/GenBank/DDBJ whole genome shotgun (WGS) entry which is preliminary data.</text>
</comment>
<dbReference type="PATRIC" id="fig|28092.6.peg.6439"/>
<dbReference type="Gene3D" id="2.120.10.30">
    <property type="entry name" value="TolB, C-terminal domain"/>
    <property type="match status" value="3"/>
</dbReference>
<proteinExistence type="predicted"/>
<feature type="non-terminal residue" evidence="3">
    <location>
        <position position="215"/>
    </location>
</feature>
<keyword evidence="1" id="KW-0677">Repeat</keyword>
<organism evidence="3 4">
    <name type="scientific">Robbsia andropogonis</name>
    <dbReference type="NCBI Taxonomy" id="28092"/>
    <lineage>
        <taxon>Bacteria</taxon>
        <taxon>Pseudomonadati</taxon>
        <taxon>Pseudomonadota</taxon>
        <taxon>Betaproteobacteria</taxon>
        <taxon>Burkholderiales</taxon>
        <taxon>Burkholderiaceae</taxon>
        <taxon>Robbsia</taxon>
    </lineage>
</organism>
<dbReference type="PANTHER" id="PTHR13833:SF71">
    <property type="entry name" value="NHL DOMAIN-CONTAINING PROTEIN"/>
    <property type="match status" value="1"/>
</dbReference>
<reference evidence="3 4" key="1">
    <citation type="submission" date="2015-03" db="EMBL/GenBank/DDBJ databases">
        <title>Draft Genome Sequence of Burkholderia andropogonis type strain ICMP2807, isolated from Sorghum bicolor.</title>
        <authorList>
            <person name="Lopes-Santos L."/>
            <person name="Castro D.B."/>
            <person name="Ottoboni L.M."/>
            <person name="Park D."/>
            <person name="Weirc B.S."/>
            <person name="Destefano S.A."/>
        </authorList>
    </citation>
    <scope>NUCLEOTIDE SEQUENCE [LARGE SCALE GENOMIC DNA]</scope>
    <source>
        <strain evidence="3 4">ICMP2807</strain>
    </source>
</reference>
<dbReference type="InterPro" id="IPR001258">
    <property type="entry name" value="NHL_repeat"/>
</dbReference>
<dbReference type="InterPro" id="IPR011042">
    <property type="entry name" value="6-blade_b-propeller_TolB-like"/>
</dbReference>
<evidence type="ECO:0008006" key="5">
    <source>
        <dbReference type="Google" id="ProtNLM"/>
    </source>
</evidence>
<dbReference type="EMBL" id="LAQU01000207">
    <property type="protein sequence ID" value="KKB60790.1"/>
    <property type="molecule type" value="Genomic_DNA"/>
</dbReference>
<protein>
    <recommendedName>
        <fullName evidence="5">SMP-30/Gluconolactonase/LRE-like region domain-containing protein</fullName>
    </recommendedName>
</protein>
<evidence type="ECO:0000256" key="2">
    <source>
        <dbReference type="PROSITE-ProRule" id="PRU00504"/>
    </source>
</evidence>
<dbReference type="STRING" id="28092.WM40_27175"/>
<dbReference type="Proteomes" id="UP000033618">
    <property type="component" value="Unassembled WGS sequence"/>
</dbReference>
<dbReference type="Pfam" id="PF01436">
    <property type="entry name" value="NHL"/>
    <property type="match status" value="3"/>
</dbReference>
<name>A0A0F5JT31_9BURK</name>
<dbReference type="SUPFAM" id="SSF101898">
    <property type="entry name" value="NHL repeat"/>
    <property type="match status" value="1"/>
</dbReference>
<accession>A0A0F5JT31</accession>
<keyword evidence="4" id="KW-1185">Reference proteome</keyword>
<gene>
    <name evidence="3" type="ORF">WM40_27175</name>
</gene>
<evidence type="ECO:0000313" key="4">
    <source>
        <dbReference type="Proteomes" id="UP000033618"/>
    </source>
</evidence>
<evidence type="ECO:0000313" key="3">
    <source>
        <dbReference type="EMBL" id="KKB60790.1"/>
    </source>
</evidence>
<dbReference type="PANTHER" id="PTHR13833">
    <property type="match status" value="1"/>
</dbReference>